<evidence type="ECO:0000256" key="1">
    <source>
        <dbReference type="SAM" id="MobiDB-lite"/>
    </source>
</evidence>
<name>A0ABT3R9G3_9HYPH</name>
<sequence>MSALATTGQNVFSNQPRPECYSRGPMRASRRTASTIVFSEKFPLEKSVFYLERTVPCAILWIPWKFSRPGEAGRVFGQPWHQYRRPRQEYPVAKGKIRDFIEDQFLIEFDETFPETSDLFKEGVVDSFGYIQLIRFLEKEFDIKFTEQEMTGGVMVSLEQIEQAVAKKVAERSQA</sequence>
<feature type="compositionally biased region" description="Polar residues" evidence="1">
    <location>
        <begin position="1"/>
        <end position="16"/>
    </location>
</feature>
<gene>
    <name evidence="3" type="ORF">ON753_26110</name>
</gene>
<dbReference type="EMBL" id="JAPEVI010000003">
    <property type="protein sequence ID" value="MCX2725792.1"/>
    <property type="molecule type" value="Genomic_DNA"/>
</dbReference>
<feature type="region of interest" description="Disordered" evidence="1">
    <location>
        <begin position="1"/>
        <end position="26"/>
    </location>
</feature>
<dbReference type="InterPro" id="IPR009081">
    <property type="entry name" value="PP-bd_ACP"/>
</dbReference>
<accession>A0ABT3R9G3</accession>
<evidence type="ECO:0000313" key="4">
    <source>
        <dbReference type="Proteomes" id="UP001300261"/>
    </source>
</evidence>
<dbReference type="PROSITE" id="PS50075">
    <property type="entry name" value="CARRIER"/>
    <property type="match status" value="1"/>
</dbReference>
<protein>
    <submittedName>
        <fullName evidence="3">Acyl carrier protein</fullName>
    </submittedName>
</protein>
<organism evidence="3 4">
    <name type="scientific">Roseibium salinum</name>
    <dbReference type="NCBI Taxonomy" id="1604349"/>
    <lineage>
        <taxon>Bacteria</taxon>
        <taxon>Pseudomonadati</taxon>
        <taxon>Pseudomonadota</taxon>
        <taxon>Alphaproteobacteria</taxon>
        <taxon>Hyphomicrobiales</taxon>
        <taxon>Stappiaceae</taxon>
        <taxon>Roseibium</taxon>
    </lineage>
</organism>
<dbReference type="InterPro" id="IPR036736">
    <property type="entry name" value="ACP-like_sf"/>
</dbReference>
<dbReference type="SUPFAM" id="SSF47336">
    <property type="entry name" value="ACP-like"/>
    <property type="match status" value="1"/>
</dbReference>
<proteinExistence type="predicted"/>
<reference evidence="3 4" key="1">
    <citation type="journal article" date="2016" name="Int. J. Syst. Evol. Microbiol.">
        <title>Labrenzia salina sp. nov., isolated from the rhizosphere of the halophyte Arthrocnemum macrostachyum.</title>
        <authorList>
            <person name="Camacho M."/>
            <person name="Redondo-Gomez S."/>
            <person name="Rodriguez-Llorente I."/>
            <person name="Rohde M."/>
            <person name="Sproer C."/>
            <person name="Schumann P."/>
            <person name="Klenk H.P."/>
            <person name="Montero-Calasanz M.D.C."/>
        </authorList>
    </citation>
    <scope>NUCLEOTIDE SEQUENCE [LARGE SCALE GENOMIC DNA]</scope>
    <source>
        <strain evidence="3 4">DSM 29163</strain>
    </source>
</reference>
<keyword evidence="4" id="KW-1185">Reference proteome</keyword>
<dbReference type="Proteomes" id="UP001300261">
    <property type="component" value="Unassembled WGS sequence"/>
</dbReference>
<dbReference type="Gene3D" id="1.10.1200.10">
    <property type="entry name" value="ACP-like"/>
    <property type="match status" value="1"/>
</dbReference>
<evidence type="ECO:0000259" key="2">
    <source>
        <dbReference type="PROSITE" id="PS50075"/>
    </source>
</evidence>
<dbReference type="RefSeq" id="WP_265966926.1">
    <property type="nucleotide sequence ID" value="NZ_JAPEVI010000003.1"/>
</dbReference>
<evidence type="ECO:0000313" key="3">
    <source>
        <dbReference type="EMBL" id="MCX2725792.1"/>
    </source>
</evidence>
<feature type="domain" description="Carrier" evidence="2">
    <location>
        <begin position="91"/>
        <end position="169"/>
    </location>
</feature>
<comment type="caution">
    <text evidence="3">The sequence shown here is derived from an EMBL/GenBank/DDBJ whole genome shotgun (WGS) entry which is preliminary data.</text>
</comment>